<dbReference type="Proteomes" id="UP001215151">
    <property type="component" value="Unassembled WGS sequence"/>
</dbReference>
<feature type="region of interest" description="Disordered" evidence="1">
    <location>
        <begin position="78"/>
        <end position="119"/>
    </location>
</feature>
<evidence type="ECO:0000256" key="1">
    <source>
        <dbReference type="SAM" id="MobiDB-lite"/>
    </source>
</evidence>
<name>A0AAD7TMB3_9APHY</name>
<accession>A0AAD7TMB3</accession>
<evidence type="ECO:0000313" key="3">
    <source>
        <dbReference type="Proteomes" id="UP001215151"/>
    </source>
</evidence>
<dbReference type="AlphaFoldDB" id="A0AAD7TMB3"/>
<reference evidence="2" key="1">
    <citation type="submission" date="2022-11" db="EMBL/GenBank/DDBJ databases">
        <title>Genome Sequence of Cubamyces cubensis.</title>
        <authorList>
            <person name="Buettner E."/>
        </authorList>
    </citation>
    <scope>NUCLEOTIDE SEQUENCE</scope>
    <source>
        <strain evidence="2">MPL-01</strain>
    </source>
</reference>
<gene>
    <name evidence="2" type="ORF">ONZ51_g9028</name>
</gene>
<organism evidence="2 3">
    <name type="scientific">Trametes cubensis</name>
    <dbReference type="NCBI Taxonomy" id="1111947"/>
    <lineage>
        <taxon>Eukaryota</taxon>
        <taxon>Fungi</taxon>
        <taxon>Dikarya</taxon>
        <taxon>Basidiomycota</taxon>
        <taxon>Agaricomycotina</taxon>
        <taxon>Agaricomycetes</taxon>
        <taxon>Polyporales</taxon>
        <taxon>Polyporaceae</taxon>
        <taxon>Trametes</taxon>
    </lineage>
</organism>
<evidence type="ECO:0000313" key="2">
    <source>
        <dbReference type="EMBL" id="KAJ8469382.1"/>
    </source>
</evidence>
<proteinExistence type="predicted"/>
<feature type="compositionally biased region" description="Basic and acidic residues" evidence="1">
    <location>
        <begin position="105"/>
        <end position="117"/>
    </location>
</feature>
<sequence>MIPGKTLLGAGPCMHASIINRMASGEEPGAQEGPGNQNGTALPILYRAPGTVPQQYMMHGQDWQSSSHLSVWSLPTTTSHIIPTPHRPPHRQPQLQPPPSIGSEDSAHGRHVDERAAGRHALTALVMRRAMRAYGRDAQIQNTPNP</sequence>
<dbReference type="EMBL" id="JAPEVG010000292">
    <property type="protein sequence ID" value="KAJ8469382.1"/>
    <property type="molecule type" value="Genomic_DNA"/>
</dbReference>
<comment type="caution">
    <text evidence="2">The sequence shown here is derived from an EMBL/GenBank/DDBJ whole genome shotgun (WGS) entry which is preliminary data.</text>
</comment>
<keyword evidence="3" id="KW-1185">Reference proteome</keyword>
<protein>
    <submittedName>
        <fullName evidence="2">Uncharacterized protein</fullName>
    </submittedName>
</protein>